<gene>
    <name evidence="2" type="ORF">NIES4072_24730</name>
</gene>
<evidence type="ECO:0000313" key="3">
    <source>
        <dbReference type="Proteomes" id="UP000245124"/>
    </source>
</evidence>
<dbReference type="RefSeq" id="WP_244919211.1">
    <property type="nucleotide sequence ID" value="NZ_BDUD01000001.1"/>
</dbReference>
<name>A0A2R5FMX2_NOSCO</name>
<feature type="domain" description="HTH cro/C1-type" evidence="1">
    <location>
        <begin position="17"/>
        <end position="72"/>
    </location>
</feature>
<evidence type="ECO:0000259" key="1">
    <source>
        <dbReference type="PROSITE" id="PS50943"/>
    </source>
</evidence>
<dbReference type="CDD" id="cd00093">
    <property type="entry name" value="HTH_XRE"/>
    <property type="match status" value="1"/>
</dbReference>
<dbReference type="Gene3D" id="1.10.260.40">
    <property type="entry name" value="lambda repressor-like DNA-binding domains"/>
    <property type="match status" value="1"/>
</dbReference>
<protein>
    <submittedName>
        <fullName evidence="2">XRE family transcriptional regulator</fullName>
    </submittedName>
</protein>
<dbReference type="Proteomes" id="UP000245124">
    <property type="component" value="Unassembled WGS sequence"/>
</dbReference>
<keyword evidence="3" id="KW-1185">Reference proteome</keyword>
<dbReference type="PROSITE" id="PS50943">
    <property type="entry name" value="HTH_CROC1"/>
    <property type="match status" value="1"/>
</dbReference>
<dbReference type="SMART" id="SM00530">
    <property type="entry name" value="HTH_XRE"/>
    <property type="match status" value="1"/>
</dbReference>
<dbReference type="AlphaFoldDB" id="A0A2R5FMX2"/>
<dbReference type="GO" id="GO:0003677">
    <property type="term" value="F:DNA binding"/>
    <property type="evidence" value="ECO:0007669"/>
    <property type="project" value="InterPro"/>
</dbReference>
<dbReference type="Pfam" id="PF01381">
    <property type="entry name" value="HTH_3"/>
    <property type="match status" value="1"/>
</dbReference>
<organism evidence="2 3">
    <name type="scientific">Nostoc commune NIES-4072</name>
    <dbReference type="NCBI Taxonomy" id="2005467"/>
    <lineage>
        <taxon>Bacteria</taxon>
        <taxon>Bacillati</taxon>
        <taxon>Cyanobacteriota</taxon>
        <taxon>Cyanophyceae</taxon>
        <taxon>Nostocales</taxon>
        <taxon>Nostocaceae</taxon>
        <taxon>Nostoc</taxon>
    </lineage>
</organism>
<accession>A0A2R5FMX2</accession>
<comment type="caution">
    <text evidence="2">The sequence shown here is derived from an EMBL/GenBank/DDBJ whole genome shotgun (WGS) entry which is preliminary data.</text>
</comment>
<dbReference type="InterPro" id="IPR010982">
    <property type="entry name" value="Lambda_DNA-bd_dom_sf"/>
</dbReference>
<proteinExistence type="predicted"/>
<sequence>MDTFKTPQPSESLSSYVSRIRKKLNLTQFQLADAAGIHGRSIWKIERGLTVKINRRTLQGLAIALGVPQEYLDALIKGEEPAFLTSSA</sequence>
<reference evidence="2 3" key="1">
    <citation type="submission" date="2017-06" db="EMBL/GenBank/DDBJ databases">
        <title>Genome sequencing of cyanobaciteial culture collection at National Institute for Environmental Studies (NIES).</title>
        <authorList>
            <person name="Hirose Y."/>
            <person name="Shimura Y."/>
            <person name="Fujisawa T."/>
            <person name="Nakamura Y."/>
            <person name="Kawachi M."/>
        </authorList>
    </citation>
    <scope>NUCLEOTIDE SEQUENCE [LARGE SCALE GENOMIC DNA]</scope>
    <source>
        <strain evidence="2 3">NIES-4072</strain>
    </source>
</reference>
<evidence type="ECO:0000313" key="2">
    <source>
        <dbReference type="EMBL" id="GBG18808.1"/>
    </source>
</evidence>
<dbReference type="InterPro" id="IPR001387">
    <property type="entry name" value="Cro/C1-type_HTH"/>
</dbReference>
<dbReference type="SUPFAM" id="SSF47413">
    <property type="entry name" value="lambda repressor-like DNA-binding domains"/>
    <property type="match status" value="1"/>
</dbReference>
<dbReference type="EMBL" id="BDUD01000001">
    <property type="protein sequence ID" value="GBG18808.1"/>
    <property type="molecule type" value="Genomic_DNA"/>
</dbReference>